<name>G8RIW3_MYCRN</name>
<keyword evidence="4 10" id="KW-0808">Transferase</keyword>
<dbReference type="Gene3D" id="3.90.550.10">
    <property type="entry name" value="Spore Coat Polysaccharide Biosynthesis Protein SpsA, Chain A"/>
    <property type="match status" value="1"/>
</dbReference>
<dbReference type="PANTHER" id="PTHR48090:SF1">
    <property type="entry name" value="PROPHAGE BACTOPRENOL GLUCOSYL TRANSFERASE HOMOLOG"/>
    <property type="match status" value="1"/>
</dbReference>
<keyword evidence="3" id="KW-0328">Glycosyltransferase</keyword>
<comment type="similarity">
    <text evidence="2">Belongs to the glycosyltransferase 2 family.</text>
</comment>
<evidence type="ECO:0000313" key="11">
    <source>
        <dbReference type="Proteomes" id="UP000005442"/>
    </source>
</evidence>
<dbReference type="eggNOG" id="COG1216">
    <property type="taxonomic scope" value="Bacteria"/>
</dbReference>
<gene>
    <name evidence="10" type="ordered locus">MycrhN_0308</name>
</gene>
<evidence type="ECO:0000256" key="4">
    <source>
        <dbReference type="ARBA" id="ARBA00022679"/>
    </source>
</evidence>
<dbReference type="EMBL" id="CP003169">
    <property type="protein sequence ID" value="AEV70951.1"/>
    <property type="molecule type" value="Genomic_DNA"/>
</dbReference>
<keyword evidence="7 8" id="KW-0472">Membrane</keyword>
<dbReference type="GO" id="GO:0005886">
    <property type="term" value="C:plasma membrane"/>
    <property type="evidence" value="ECO:0007669"/>
    <property type="project" value="TreeGrafter"/>
</dbReference>
<evidence type="ECO:0000256" key="8">
    <source>
        <dbReference type="SAM" id="Phobius"/>
    </source>
</evidence>
<comment type="subcellular location">
    <subcellularLocation>
        <location evidence="1">Membrane</location>
        <topology evidence="1">Multi-pass membrane protein</topology>
    </subcellularLocation>
</comment>
<evidence type="ECO:0000256" key="5">
    <source>
        <dbReference type="ARBA" id="ARBA00022692"/>
    </source>
</evidence>
<dbReference type="CDD" id="cd04187">
    <property type="entry name" value="DPM1_like_bac"/>
    <property type="match status" value="1"/>
</dbReference>
<dbReference type="KEGG" id="mrh:MycrhN_0308"/>
<dbReference type="InterPro" id="IPR050256">
    <property type="entry name" value="Glycosyltransferase_2"/>
</dbReference>
<dbReference type="SUPFAM" id="SSF53448">
    <property type="entry name" value="Nucleotide-diphospho-sugar transferases"/>
    <property type="match status" value="1"/>
</dbReference>
<organism evidence="10 11">
    <name type="scientific">Mycolicibacterium rhodesiae (strain NBB3)</name>
    <name type="common">Mycobacterium rhodesiae</name>
    <dbReference type="NCBI Taxonomy" id="710685"/>
    <lineage>
        <taxon>Bacteria</taxon>
        <taxon>Bacillati</taxon>
        <taxon>Actinomycetota</taxon>
        <taxon>Actinomycetes</taxon>
        <taxon>Mycobacteriales</taxon>
        <taxon>Mycobacteriaceae</taxon>
        <taxon>Mycolicibacterium</taxon>
    </lineage>
</organism>
<evidence type="ECO:0000256" key="3">
    <source>
        <dbReference type="ARBA" id="ARBA00022676"/>
    </source>
</evidence>
<dbReference type="RefSeq" id="WP_014208771.1">
    <property type="nucleotide sequence ID" value="NC_016604.1"/>
</dbReference>
<dbReference type="STRING" id="710685.MycrhN_0308"/>
<feature type="domain" description="Glycosyltransferase 2-like" evidence="9">
    <location>
        <begin position="15"/>
        <end position="144"/>
    </location>
</feature>
<reference evidence="10 11" key="1">
    <citation type="submission" date="2011-12" db="EMBL/GenBank/DDBJ databases">
        <title>Complete sequence of Mycobacterium rhodesiae NBB3.</title>
        <authorList>
            <consortium name="US DOE Joint Genome Institute"/>
            <person name="Lucas S."/>
            <person name="Han J."/>
            <person name="Lapidus A."/>
            <person name="Cheng J.-F."/>
            <person name="Goodwin L."/>
            <person name="Pitluck S."/>
            <person name="Peters L."/>
            <person name="Mikhailova N."/>
            <person name="Gu W."/>
            <person name="Detter J.C."/>
            <person name="Han C."/>
            <person name="Tapia R."/>
            <person name="Land M."/>
            <person name="Hauser L."/>
            <person name="Kyrpides N."/>
            <person name="Ivanova N."/>
            <person name="Pagani I."/>
            <person name="Mattes T."/>
            <person name="Holmes A."/>
            <person name="Rutledge P."/>
            <person name="Paulsen I."/>
            <person name="Coleman N."/>
            <person name="Woyke T."/>
        </authorList>
    </citation>
    <scope>NUCLEOTIDE SEQUENCE [LARGE SCALE GENOMIC DNA]</scope>
    <source>
        <strain evidence="10 11">NBB3</strain>
    </source>
</reference>
<dbReference type="Pfam" id="PF00535">
    <property type="entry name" value="Glycos_transf_2"/>
    <property type="match status" value="1"/>
</dbReference>
<keyword evidence="6 8" id="KW-1133">Transmembrane helix</keyword>
<dbReference type="PANTHER" id="PTHR48090">
    <property type="entry name" value="UNDECAPRENYL-PHOSPHATE 4-DEOXY-4-FORMAMIDO-L-ARABINOSE TRANSFERASE-RELATED"/>
    <property type="match status" value="1"/>
</dbReference>
<feature type="transmembrane region" description="Helical" evidence="8">
    <location>
        <begin position="237"/>
        <end position="263"/>
    </location>
</feature>
<dbReference type="GO" id="GO:0016757">
    <property type="term" value="F:glycosyltransferase activity"/>
    <property type="evidence" value="ECO:0007669"/>
    <property type="project" value="UniProtKB-KW"/>
</dbReference>
<protein>
    <submittedName>
        <fullName evidence="10">Glycosyl transferase</fullName>
    </submittedName>
</protein>
<dbReference type="InterPro" id="IPR001173">
    <property type="entry name" value="Glyco_trans_2-like"/>
</dbReference>
<dbReference type="InterPro" id="IPR029044">
    <property type="entry name" value="Nucleotide-diphossugar_trans"/>
</dbReference>
<evidence type="ECO:0000256" key="6">
    <source>
        <dbReference type="ARBA" id="ARBA00022989"/>
    </source>
</evidence>
<evidence type="ECO:0000256" key="2">
    <source>
        <dbReference type="ARBA" id="ARBA00006739"/>
    </source>
</evidence>
<keyword evidence="11" id="KW-1185">Reference proteome</keyword>
<evidence type="ECO:0000256" key="1">
    <source>
        <dbReference type="ARBA" id="ARBA00004141"/>
    </source>
</evidence>
<proteinExistence type="inferred from homology"/>
<accession>G8RIW3</accession>
<feature type="transmembrane region" description="Helical" evidence="8">
    <location>
        <begin position="275"/>
        <end position="295"/>
    </location>
</feature>
<dbReference type="HOGENOM" id="CLU_033536_0_1_11"/>
<sequence length="324" mass="36561">MTALNDGDVETIELSVVATMYHSTAFVAEFYERVRKVLELLAVSYEIVFVNDGSPDDSLAKATALIGSDPHVRVVDLSRNFGHHRALMVGLEHSRGERIFLIDIDLEEDPRAIPEFYAEMHRTDADVVYGVQRVRQGGVIKSVGGAWFWKFFNLISDLDINPKIVTSRLMTRRYVDSLLRFRDRELFFDGIFVLAGFEQVPLIVDKIARKDTTYTFRKRFSLLVNAVTSFSSRPLIFVFYLGLFISFFAGVAGICLVVVGLVSDGYLTGWPSLAVSIWFIGGIIIFCIGLIGIYLGKIFQEVKDRPLSIVRKIYEYSADSHVNS</sequence>
<evidence type="ECO:0000259" key="9">
    <source>
        <dbReference type="Pfam" id="PF00535"/>
    </source>
</evidence>
<dbReference type="Proteomes" id="UP000005442">
    <property type="component" value="Chromosome"/>
</dbReference>
<evidence type="ECO:0000256" key="7">
    <source>
        <dbReference type="ARBA" id="ARBA00023136"/>
    </source>
</evidence>
<dbReference type="AlphaFoldDB" id="G8RIW3"/>
<evidence type="ECO:0000313" key="10">
    <source>
        <dbReference type="EMBL" id="AEV70951.1"/>
    </source>
</evidence>
<keyword evidence="5 8" id="KW-0812">Transmembrane</keyword>